<dbReference type="Proteomes" id="UP000265520">
    <property type="component" value="Unassembled WGS sequence"/>
</dbReference>
<feature type="non-terminal residue" evidence="1">
    <location>
        <position position="1"/>
    </location>
</feature>
<evidence type="ECO:0000313" key="2">
    <source>
        <dbReference type="Proteomes" id="UP000265520"/>
    </source>
</evidence>
<dbReference type="EMBL" id="LXQA010462143">
    <property type="protein sequence ID" value="MCI53371.1"/>
    <property type="molecule type" value="Genomic_DNA"/>
</dbReference>
<evidence type="ECO:0000313" key="1">
    <source>
        <dbReference type="EMBL" id="MCI53371.1"/>
    </source>
</evidence>
<sequence>VLKLNVDDPRLQAHDPTR</sequence>
<comment type="caution">
    <text evidence="1">The sequence shown here is derived from an EMBL/GenBank/DDBJ whole genome shotgun (WGS) entry which is preliminary data.</text>
</comment>
<keyword evidence="2" id="KW-1185">Reference proteome</keyword>
<name>A0A392SWZ1_9FABA</name>
<proteinExistence type="predicted"/>
<organism evidence="1 2">
    <name type="scientific">Trifolium medium</name>
    <dbReference type="NCBI Taxonomy" id="97028"/>
    <lineage>
        <taxon>Eukaryota</taxon>
        <taxon>Viridiplantae</taxon>
        <taxon>Streptophyta</taxon>
        <taxon>Embryophyta</taxon>
        <taxon>Tracheophyta</taxon>
        <taxon>Spermatophyta</taxon>
        <taxon>Magnoliopsida</taxon>
        <taxon>eudicotyledons</taxon>
        <taxon>Gunneridae</taxon>
        <taxon>Pentapetalae</taxon>
        <taxon>rosids</taxon>
        <taxon>fabids</taxon>
        <taxon>Fabales</taxon>
        <taxon>Fabaceae</taxon>
        <taxon>Papilionoideae</taxon>
        <taxon>50 kb inversion clade</taxon>
        <taxon>NPAAA clade</taxon>
        <taxon>Hologalegina</taxon>
        <taxon>IRL clade</taxon>
        <taxon>Trifolieae</taxon>
        <taxon>Trifolium</taxon>
    </lineage>
</organism>
<dbReference type="AlphaFoldDB" id="A0A392SWZ1"/>
<protein>
    <submittedName>
        <fullName evidence="1">Uncharacterized protein</fullName>
    </submittedName>
</protein>
<reference evidence="1 2" key="1">
    <citation type="journal article" date="2018" name="Front. Plant Sci.">
        <title>Red Clover (Trifolium pratense) and Zigzag Clover (T. medium) - A Picture of Genomic Similarities and Differences.</title>
        <authorList>
            <person name="Dluhosova J."/>
            <person name="Istvanek J."/>
            <person name="Nedelnik J."/>
            <person name="Repkova J."/>
        </authorList>
    </citation>
    <scope>NUCLEOTIDE SEQUENCE [LARGE SCALE GENOMIC DNA]</scope>
    <source>
        <strain evidence="2">cv. 10/8</strain>
        <tissue evidence="1">Leaf</tissue>
    </source>
</reference>
<accession>A0A392SWZ1</accession>